<feature type="domain" description="JmjC" evidence="1">
    <location>
        <begin position="97"/>
        <end position="268"/>
    </location>
</feature>
<dbReference type="InterPro" id="IPR041667">
    <property type="entry name" value="Cupin_8"/>
</dbReference>
<reference evidence="2 3" key="1">
    <citation type="submission" date="2019-03" db="EMBL/GenBank/DDBJ databases">
        <title>Genomic Encyclopedia of Type Strains, Phase IV (KMG-IV): sequencing the most valuable type-strain genomes for metagenomic binning, comparative biology and taxonomic classification.</title>
        <authorList>
            <person name="Goeker M."/>
        </authorList>
    </citation>
    <scope>NUCLEOTIDE SEQUENCE [LARGE SCALE GENOMIC DNA]</scope>
    <source>
        <strain evidence="2 3">DSM 654</strain>
    </source>
</reference>
<protein>
    <submittedName>
        <fullName evidence="2">Cupin-like protein</fullName>
    </submittedName>
</protein>
<dbReference type="RefSeq" id="WP_132576351.1">
    <property type="nucleotide sequence ID" value="NZ_CBCSGL010000064.1"/>
</dbReference>
<dbReference type="Gene3D" id="2.60.120.10">
    <property type="entry name" value="Jelly Rolls"/>
    <property type="match status" value="1"/>
</dbReference>
<accession>A0A4R3UDT8</accession>
<evidence type="ECO:0000259" key="1">
    <source>
        <dbReference type="PROSITE" id="PS51184"/>
    </source>
</evidence>
<dbReference type="AlphaFoldDB" id="A0A4R3UDT8"/>
<evidence type="ECO:0000313" key="3">
    <source>
        <dbReference type="Proteomes" id="UP000295110"/>
    </source>
</evidence>
<dbReference type="EMBL" id="SMBU01000046">
    <property type="protein sequence ID" value="TCU86318.1"/>
    <property type="molecule type" value="Genomic_DNA"/>
</dbReference>
<comment type="caution">
    <text evidence="2">The sequence shown here is derived from an EMBL/GenBank/DDBJ whole genome shotgun (WGS) entry which is preliminary data.</text>
</comment>
<proteinExistence type="predicted"/>
<organism evidence="2 3">
    <name type="scientific">Roseateles saccharophilus</name>
    <name type="common">Pseudomonas saccharophila</name>
    <dbReference type="NCBI Taxonomy" id="304"/>
    <lineage>
        <taxon>Bacteria</taxon>
        <taxon>Pseudomonadati</taxon>
        <taxon>Pseudomonadota</taxon>
        <taxon>Betaproteobacteria</taxon>
        <taxon>Burkholderiales</taxon>
        <taxon>Sphaerotilaceae</taxon>
        <taxon>Roseateles</taxon>
    </lineage>
</organism>
<sequence length="319" mass="35438">MKHVQSWQAADEPQLKQRLEQRAEPVLLKGLVAHWSAVQAGRGAAMGICDYLRRFDRGVEVFATKTRAAARGVMGYNDELTDFAFVKARMTLAEFMAHLQAYLPADNAPAVAAQCAKVGEVIPGFLAENPLQALPGVVPNFWLGNALTVPVHHDHPYNLACVVAGRRRFTLFAPEQVGNLYIGPLEHTPSGAPISVVHPKAPDFTRYPRYREALAAAVVADMEAGDALYIPPLWFHQVEALEKVNLLVNYWWPVVGLAREEQLPSPANTLMQAIKVMNALPPHQRDAWAAMFEHYLVQREQEPSAHIPAPWQGALARRR</sequence>
<dbReference type="PANTHER" id="PTHR12461:SF105">
    <property type="entry name" value="HYPOXIA-INDUCIBLE FACTOR 1-ALPHA INHIBITOR"/>
    <property type="match status" value="1"/>
</dbReference>
<evidence type="ECO:0000313" key="2">
    <source>
        <dbReference type="EMBL" id="TCU86318.1"/>
    </source>
</evidence>
<keyword evidence="3" id="KW-1185">Reference proteome</keyword>
<gene>
    <name evidence="2" type="ORF">EV671_10468</name>
</gene>
<dbReference type="Pfam" id="PF13621">
    <property type="entry name" value="Cupin_8"/>
    <property type="match status" value="1"/>
</dbReference>
<dbReference type="InterPro" id="IPR003347">
    <property type="entry name" value="JmjC_dom"/>
</dbReference>
<name>A0A4R3UDT8_ROSSA</name>
<dbReference type="SMART" id="SM00558">
    <property type="entry name" value="JmjC"/>
    <property type="match status" value="1"/>
</dbReference>
<dbReference type="SUPFAM" id="SSF51197">
    <property type="entry name" value="Clavaminate synthase-like"/>
    <property type="match status" value="1"/>
</dbReference>
<dbReference type="OrthoDB" id="479699at2"/>
<dbReference type="PANTHER" id="PTHR12461">
    <property type="entry name" value="HYPOXIA-INDUCIBLE FACTOR 1 ALPHA INHIBITOR-RELATED"/>
    <property type="match status" value="1"/>
</dbReference>
<dbReference type="Proteomes" id="UP000295110">
    <property type="component" value="Unassembled WGS sequence"/>
</dbReference>
<dbReference type="InterPro" id="IPR014710">
    <property type="entry name" value="RmlC-like_jellyroll"/>
</dbReference>
<dbReference type="PROSITE" id="PS51184">
    <property type="entry name" value="JMJC"/>
    <property type="match status" value="1"/>
</dbReference>